<evidence type="ECO:0000256" key="3">
    <source>
        <dbReference type="ARBA" id="ARBA00022475"/>
    </source>
</evidence>
<organism evidence="7 8">
    <name type="scientific">Loigolactobacillus backii</name>
    <dbReference type="NCBI Taxonomy" id="375175"/>
    <lineage>
        <taxon>Bacteria</taxon>
        <taxon>Bacillati</taxon>
        <taxon>Bacillota</taxon>
        <taxon>Bacilli</taxon>
        <taxon>Lactobacillales</taxon>
        <taxon>Lactobacillaceae</taxon>
        <taxon>Loigolactobacillus</taxon>
    </lineage>
</organism>
<keyword evidence="5" id="KW-0777">Teichoic acid biosynthesis</keyword>
<dbReference type="Gene3D" id="3.40.50.11820">
    <property type="match status" value="1"/>
</dbReference>
<dbReference type="GO" id="GO:0019350">
    <property type="term" value="P:teichoic acid biosynthetic process"/>
    <property type="evidence" value="ECO:0007669"/>
    <property type="project" value="UniProtKB-KW"/>
</dbReference>
<dbReference type="Gene3D" id="3.40.50.12580">
    <property type="match status" value="1"/>
</dbReference>
<evidence type="ECO:0000256" key="4">
    <source>
        <dbReference type="ARBA" id="ARBA00022679"/>
    </source>
</evidence>
<dbReference type="InterPro" id="IPR043149">
    <property type="entry name" value="TagF_N"/>
</dbReference>
<evidence type="ECO:0000256" key="2">
    <source>
        <dbReference type="ARBA" id="ARBA00010488"/>
    </source>
</evidence>
<dbReference type="AlphaFoldDB" id="A0A192H2U2"/>
<dbReference type="STRING" id="375175.AYR53_07060"/>
<dbReference type="GeneID" id="42982010"/>
<dbReference type="InterPro" id="IPR007554">
    <property type="entry name" value="Glycerophosphate_synth"/>
</dbReference>
<keyword evidence="6" id="KW-0472">Membrane</keyword>
<dbReference type="EMBL" id="CP014873">
    <property type="protein sequence ID" value="ANK62547.1"/>
    <property type="molecule type" value="Genomic_DNA"/>
</dbReference>
<dbReference type="Pfam" id="PF04464">
    <property type="entry name" value="Glyphos_transf"/>
    <property type="match status" value="1"/>
</dbReference>
<evidence type="ECO:0000256" key="1">
    <source>
        <dbReference type="ARBA" id="ARBA00004202"/>
    </source>
</evidence>
<dbReference type="PANTHER" id="PTHR37316">
    <property type="entry name" value="TEICHOIC ACID GLYCEROL-PHOSPHATE PRIMASE"/>
    <property type="match status" value="1"/>
</dbReference>
<evidence type="ECO:0000313" key="7">
    <source>
        <dbReference type="EMBL" id="ANK62547.1"/>
    </source>
</evidence>
<dbReference type="GO" id="GO:0047355">
    <property type="term" value="F:CDP-glycerol glycerophosphotransferase activity"/>
    <property type="evidence" value="ECO:0007669"/>
    <property type="project" value="InterPro"/>
</dbReference>
<dbReference type="InterPro" id="IPR051612">
    <property type="entry name" value="Teichoic_Acid_Biosynth"/>
</dbReference>
<name>A0A192H2U2_9LACO</name>
<dbReference type="PANTHER" id="PTHR37316:SF3">
    <property type="entry name" value="TEICHOIC ACID GLYCEROL-PHOSPHATE TRANSFERASE"/>
    <property type="match status" value="1"/>
</dbReference>
<dbReference type="GO" id="GO:0005886">
    <property type="term" value="C:plasma membrane"/>
    <property type="evidence" value="ECO:0007669"/>
    <property type="project" value="UniProtKB-SubCell"/>
</dbReference>
<dbReference type="SUPFAM" id="SSF53756">
    <property type="entry name" value="UDP-Glycosyltransferase/glycogen phosphorylase"/>
    <property type="match status" value="1"/>
</dbReference>
<keyword evidence="4" id="KW-0808">Transferase</keyword>
<dbReference type="Proteomes" id="UP000078582">
    <property type="component" value="Chromosome"/>
</dbReference>
<comment type="similarity">
    <text evidence="2">Belongs to the CDP-glycerol glycerophosphotransferase family.</text>
</comment>
<evidence type="ECO:0000256" key="6">
    <source>
        <dbReference type="ARBA" id="ARBA00023136"/>
    </source>
</evidence>
<evidence type="ECO:0000256" key="5">
    <source>
        <dbReference type="ARBA" id="ARBA00022944"/>
    </source>
</evidence>
<comment type="subcellular location">
    <subcellularLocation>
        <location evidence="1">Cell membrane</location>
        <topology evidence="1">Peripheral membrane protein</topology>
    </subcellularLocation>
</comment>
<evidence type="ECO:0000313" key="8">
    <source>
        <dbReference type="Proteomes" id="UP000078582"/>
    </source>
</evidence>
<accession>A0A192H2U2</accession>
<dbReference type="InterPro" id="IPR043148">
    <property type="entry name" value="TagF_C"/>
</dbReference>
<keyword evidence="8" id="KW-1185">Reference proteome</keyword>
<evidence type="ECO:0008006" key="9">
    <source>
        <dbReference type="Google" id="ProtNLM"/>
    </source>
</evidence>
<dbReference type="RefSeq" id="WP_068280982.1">
    <property type="nucleotide sequence ID" value="NZ_CP014873.1"/>
</dbReference>
<protein>
    <recommendedName>
        <fullName evidence="9">CDP-glycerol--glycerophosphate glycerophosphotransferase</fullName>
    </recommendedName>
</protein>
<reference evidence="7 8" key="1">
    <citation type="submission" date="2016-03" db="EMBL/GenBank/DDBJ databases">
        <title>Pediococcus and Lactobacillus from brewery environment - whole genome sequencing and assembly.</title>
        <authorList>
            <person name="Behr J."/>
            <person name="Geissler A.J."/>
            <person name="Vogel R.F."/>
        </authorList>
    </citation>
    <scope>NUCLEOTIDE SEQUENCE [LARGE SCALE GENOMIC DNA]</scope>
    <source>
        <strain evidence="7 8">TMW 1.1989</strain>
    </source>
</reference>
<keyword evidence="3" id="KW-1003">Cell membrane</keyword>
<gene>
    <name evidence="7" type="ORF">AYR53_07060</name>
</gene>
<sequence>MISIKRFRRLIREMTGLFVILNGFRRLFYRIVIGVLRLFVHADKKTILFNSFYGSSYNDSTRVIYEKMTRDQRFKGYRMYWLIDDFSKMPEVDPRFLVRDNSVAHVYYLLKAKYWVSNSTIELVRQVSVPRAGHVYINTWHGIPLKYLGGDELEQNFATKWFSQVQFDYLCACNDYDGQIFAHIFPRSAQQIHQVGLPRNESLQQKFTQQQVTALKQKLGVPLDKKVVLYGPTFRDFEVKHYQYKNASLDPTGLDTATLTRIKQRYVILNRSHYYVADNRLSKQPAQDSTFVYDVTDYPQINDLFQIADILVTDYSSLMFDFAILGKPILLLQADLQVYIKRRGLYMNPAGNLLPSFTSTSKLYAYLAELGTADYSTLSKQAKAFAAKYQPKQITATTEIIDYIESH</sequence>
<dbReference type="OrthoDB" id="9811865at2"/>
<proteinExistence type="inferred from homology"/>